<dbReference type="CDD" id="cd14811">
    <property type="entry name" value="bZIP_u2"/>
    <property type="match status" value="1"/>
</dbReference>
<dbReference type="PANTHER" id="PTHR47416:SF8">
    <property type="entry name" value="BASIC-LEUCINE ZIPPER TRANSCRIPTION FACTOR E-RELATED"/>
    <property type="match status" value="1"/>
</dbReference>
<keyword evidence="5" id="KW-0804">Transcription</keyword>
<keyword evidence="11" id="KW-1185">Reference proteome</keyword>
<comment type="similarity">
    <text evidence="2">Belongs to the bZIP family.</text>
</comment>
<feature type="region of interest" description="Disordered" evidence="8">
    <location>
        <begin position="56"/>
        <end position="116"/>
    </location>
</feature>
<dbReference type="SUPFAM" id="SSF57959">
    <property type="entry name" value="Leucine zipper domain"/>
    <property type="match status" value="1"/>
</dbReference>
<comment type="caution">
    <text evidence="10">The sequence shown here is derived from an EMBL/GenBank/DDBJ whole genome shotgun (WGS) entry which is preliminary data.</text>
</comment>
<dbReference type="InterPro" id="IPR004827">
    <property type="entry name" value="bZIP"/>
</dbReference>
<evidence type="ECO:0000256" key="8">
    <source>
        <dbReference type="SAM" id="MobiDB-lite"/>
    </source>
</evidence>
<dbReference type="EMBL" id="VJMJ01000036">
    <property type="protein sequence ID" value="KAF0741702.1"/>
    <property type="molecule type" value="Genomic_DNA"/>
</dbReference>
<dbReference type="PANTHER" id="PTHR47416">
    <property type="entry name" value="BASIC-LEUCINE ZIPPER TRANSCRIPTION FACTOR F-RELATED"/>
    <property type="match status" value="1"/>
</dbReference>
<dbReference type="GO" id="GO:0003700">
    <property type="term" value="F:DNA-binding transcription factor activity"/>
    <property type="evidence" value="ECO:0007669"/>
    <property type="project" value="InterPro"/>
</dbReference>
<organism evidence="10 11">
    <name type="scientific">Aphanomyces euteiches</name>
    <dbReference type="NCBI Taxonomy" id="100861"/>
    <lineage>
        <taxon>Eukaryota</taxon>
        <taxon>Sar</taxon>
        <taxon>Stramenopiles</taxon>
        <taxon>Oomycota</taxon>
        <taxon>Saprolegniomycetes</taxon>
        <taxon>Saprolegniales</taxon>
        <taxon>Verrucalvaceae</taxon>
        <taxon>Aphanomyces</taxon>
    </lineage>
</organism>
<name>A0A6G0XML1_9STRA</name>
<sequence length="411" mass="45828">MASDNQGAGGGRQPIRHQDNSLFTYLVLNGSNSSSLLNARPLKPSDSAKALGLTMPAMSPSEMGFGQSSTPKGDGPTMSFRRSSSADSISNASEFNGSESQFGDGEFDTEEEKRRKRLERNRISARDSRRRKKQYLELLEEKVAQLTEDLDVARAERFEAADATIQSLKTDLVTSLYEKLFVYPPNSALPPDLEAELVDGAQLMKDRYGPHSKERHAVLNYYLTHLDGLLLSPYTRFLLWMSTQDESFYVKSSTTASKKSTDGGKDPKKDNLWASLSTELGLTQEQEEKIKSHYRASDAPAAKLERRKIAHSLTYLSQFQKSLEEQGQAIQSQAHAVQSILTPEQLIRYEKWTSQHREKALDCDQNLSTWQSVDSPPVDQTLLDLLNKPDDDLTADDVSALLDALAKPMAT</sequence>
<dbReference type="VEuPathDB" id="FungiDB:AeMF1_001404"/>
<evidence type="ECO:0000313" key="10">
    <source>
        <dbReference type="EMBL" id="KAF0741702.1"/>
    </source>
</evidence>
<keyword evidence="3" id="KW-0805">Transcription regulation</keyword>
<feature type="coiled-coil region" evidence="7">
    <location>
        <begin position="129"/>
        <end position="156"/>
    </location>
</feature>
<feature type="region of interest" description="Disordered" evidence="8">
    <location>
        <begin position="252"/>
        <end position="271"/>
    </location>
</feature>
<evidence type="ECO:0000256" key="7">
    <source>
        <dbReference type="SAM" id="Coils"/>
    </source>
</evidence>
<dbReference type="PRINTS" id="PR00041">
    <property type="entry name" value="LEUZIPPRCREB"/>
</dbReference>
<feature type="domain" description="BZIP" evidence="9">
    <location>
        <begin position="111"/>
        <end position="156"/>
    </location>
</feature>
<dbReference type="GO" id="GO:0005634">
    <property type="term" value="C:nucleus"/>
    <property type="evidence" value="ECO:0007669"/>
    <property type="project" value="UniProtKB-SubCell"/>
</dbReference>
<proteinExistence type="inferred from homology"/>
<keyword evidence="4" id="KW-0238">DNA-binding</keyword>
<evidence type="ECO:0000256" key="2">
    <source>
        <dbReference type="ARBA" id="ARBA00007163"/>
    </source>
</evidence>
<evidence type="ECO:0000313" key="11">
    <source>
        <dbReference type="Proteomes" id="UP000481153"/>
    </source>
</evidence>
<evidence type="ECO:0000256" key="3">
    <source>
        <dbReference type="ARBA" id="ARBA00023015"/>
    </source>
</evidence>
<reference evidence="10 11" key="1">
    <citation type="submission" date="2019-07" db="EMBL/GenBank/DDBJ databases">
        <title>Genomics analysis of Aphanomyces spp. identifies a new class of oomycete effector associated with host adaptation.</title>
        <authorList>
            <person name="Gaulin E."/>
        </authorList>
    </citation>
    <scope>NUCLEOTIDE SEQUENCE [LARGE SCALE GENOMIC DNA]</scope>
    <source>
        <strain evidence="10 11">ATCC 201684</strain>
    </source>
</reference>
<dbReference type="AlphaFoldDB" id="A0A6G0XML1"/>
<dbReference type="InterPro" id="IPR046347">
    <property type="entry name" value="bZIP_sf"/>
</dbReference>
<dbReference type="GO" id="GO:0003677">
    <property type="term" value="F:DNA binding"/>
    <property type="evidence" value="ECO:0007669"/>
    <property type="project" value="UniProtKB-KW"/>
</dbReference>
<evidence type="ECO:0000256" key="1">
    <source>
        <dbReference type="ARBA" id="ARBA00004123"/>
    </source>
</evidence>
<feature type="compositionally biased region" description="Basic and acidic residues" evidence="8">
    <location>
        <begin position="259"/>
        <end position="271"/>
    </location>
</feature>
<evidence type="ECO:0000256" key="4">
    <source>
        <dbReference type="ARBA" id="ARBA00023125"/>
    </source>
</evidence>
<evidence type="ECO:0000259" key="9">
    <source>
        <dbReference type="PROSITE" id="PS50217"/>
    </source>
</evidence>
<dbReference type="Pfam" id="PF00170">
    <property type="entry name" value="bZIP_1"/>
    <property type="match status" value="1"/>
</dbReference>
<dbReference type="Gene3D" id="1.20.5.170">
    <property type="match status" value="1"/>
</dbReference>
<feature type="compositionally biased region" description="Low complexity" evidence="8">
    <location>
        <begin position="79"/>
        <end position="93"/>
    </location>
</feature>
<dbReference type="SMART" id="SM00338">
    <property type="entry name" value="BRLZ"/>
    <property type="match status" value="1"/>
</dbReference>
<protein>
    <recommendedName>
        <fullName evidence="9">BZIP domain-containing protein</fullName>
    </recommendedName>
</protein>
<evidence type="ECO:0000256" key="5">
    <source>
        <dbReference type="ARBA" id="ARBA00023163"/>
    </source>
</evidence>
<keyword evidence="6" id="KW-0539">Nucleus</keyword>
<comment type="subcellular location">
    <subcellularLocation>
        <location evidence="1">Nucleus</location>
    </subcellularLocation>
</comment>
<dbReference type="PROSITE" id="PS50217">
    <property type="entry name" value="BZIP"/>
    <property type="match status" value="1"/>
</dbReference>
<keyword evidence="7" id="KW-0175">Coiled coil</keyword>
<gene>
    <name evidence="10" type="ORF">Ae201684_003369</name>
</gene>
<accession>A0A6G0XML1</accession>
<dbReference type="Proteomes" id="UP000481153">
    <property type="component" value="Unassembled WGS sequence"/>
</dbReference>
<evidence type="ECO:0000256" key="6">
    <source>
        <dbReference type="ARBA" id="ARBA00023242"/>
    </source>
</evidence>